<dbReference type="CDD" id="cd22292">
    <property type="entry name" value="cc_Cep135_MBD"/>
    <property type="match status" value="1"/>
</dbReference>
<evidence type="ECO:0000256" key="5">
    <source>
        <dbReference type="SAM" id="Coils"/>
    </source>
</evidence>
<dbReference type="PANTHER" id="PTHR20544">
    <property type="entry name" value="CENTROSOMAL PROTEIN CEP135"/>
    <property type="match status" value="1"/>
</dbReference>
<comment type="similarity">
    <text evidence="4">Belongs to the CEP135/TSGA10 family.</text>
</comment>
<feature type="coiled-coil region" evidence="5">
    <location>
        <begin position="231"/>
        <end position="452"/>
    </location>
</feature>
<evidence type="ECO:0000256" key="3">
    <source>
        <dbReference type="ARBA" id="ARBA00023212"/>
    </source>
</evidence>
<feature type="compositionally biased region" description="Basic and acidic residues" evidence="6">
    <location>
        <begin position="187"/>
        <end position="198"/>
    </location>
</feature>
<keyword evidence="8" id="KW-1185">Reference proteome</keyword>
<dbReference type="InterPro" id="IPR051877">
    <property type="entry name" value="Centriole_BasalBody_StrucProt"/>
</dbReference>
<accession>A0AA35XMF9</accession>
<dbReference type="EMBL" id="CASHTH010004480">
    <property type="protein sequence ID" value="CAI8057880.1"/>
    <property type="molecule type" value="Genomic_DNA"/>
</dbReference>
<evidence type="ECO:0000256" key="6">
    <source>
        <dbReference type="SAM" id="MobiDB-lite"/>
    </source>
</evidence>
<dbReference type="Gene3D" id="1.10.287.1490">
    <property type="match status" value="1"/>
</dbReference>
<evidence type="ECO:0000256" key="2">
    <source>
        <dbReference type="ARBA" id="ARBA00022490"/>
    </source>
</evidence>
<comment type="caution">
    <text evidence="7">The sequence shown here is derived from an EMBL/GenBank/DDBJ whole genome shotgun (WGS) entry which is preliminary data.</text>
</comment>
<dbReference type="PANTHER" id="PTHR20544:SF0">
    <property type="entry name" value="NUCLEOPROTEIN TPR_MLP1 DOMAIN-CONTAINING PROTEIN"/>
    <property type="match status" value="1"/>
</dbReference>
<evidence type="ECO:0000256" key="4">
    <source>
        <dbReference type="ARBA" id="ARBA00038123"/>
    </source>
</evidence>
<comment type="subcellular location">
    <subcellularLocation>
        <location evidence="1">Cytoplasm</location>
        <location evidence="1">Cytoskeleton</location>
        <location evidence="1">Microtubule organizing center</location>
        <location evidence="1">Centrosome</location>
        <location evidence="1">Centriole</location>
    </subcellularLocation>
</comment>
<organism evidence="7 8">
    <name type="scientific">Geodia barretti</name>
    <name type="common">Barrett's horny sponge</name>
    <dbReference type="NCBI Taxonomy" id="519541"/>
    <lineage>
        <taxon>Eukaryota</taxon>
        <taxon>Metazoa</taxon>
        <taxon>Porifera</taxon>
        <taxon>Demospongiae</taxon>
        <taxon>Heteroscleromorpha</taxon>
        <taxon>Tetractinellida</taxon>
        <taxon>Astrophorina</taxon>
        <taxon>Geodiidae</taxon>
        <taxon>Geodia</taxon>
    </lineage>
</organism>
<dbReference type="GO" id="GO:0005814">
    <property type="term" value="C:centriole"/>
    <property type="evidence" value="ECO:0007669"/>
    <property type="project" value="UniProtKB-SubCell"/>
</dbReference>
<keyword evidence="2" id="KW-0963">Cytoplasm</keyword>
<protein>
    <submittedName>
        <fullName evidence="7">Centrosomal protein of 135 kDa</fullName>
    </submittedName>
</protein>
<keyword evidence="5" id="KW-0175">Coiled coil</keyword>
<keyword evidence="3" id="KW-0206">Cytoskeleton</keyword>
<feature type="region of interest" description="Disordered" evidence="6">
    <location>
        <begin position="173"/>
        <end position="198"/>
    </location>
</feature>
<dbReference type="Proteomes" id="UP001174909">
    <property type="component" value="Unassembled WGS sequence"/>
</dbReference>
<name>A0AA35XMF9_GEOBA</name>
<evidence type="ECO:0000256" key="1">
    <source>
        <dbReference type="ARBA" id="ARBA00004114"/>
    </source>
</evidence>
<gene>
    <name evidence="7" type="ORF">GBAR_LOCUS31505</name>
</gene>
<sequence>MATATERKFTNLRKRLDQLGYRQSLGVESLPLVEKLFGDLLQTTESLKSAKQQLGRQQEQKTVWEQQVEPYRADNARVVQENTKLHQQLLRLKESAESRMRDLKTVLRRLEHENADLKFLNTQYVTKMRSLERESETKSERLLALHQKSCEAVIRTPGGKKRQVPLRRQRMEVDSLLHPSSATHMDGGSEKPARRHSPDPYVADLLQVYNQSKYFVRMCNFCTDYFGWVHVQVADKRIAQLQVSLETADREKEELQQVLQGLRQQVENRESEIERLAGMLKGGRPPEALAVEGARASNERMVAHLNIQVDFLQQANQELESKLKDAESANGDLQGRVQELSGKNAKICEELSEIGELVKQLEAEREGGEEKYKEKIAELEARAEGLEEEKQELASKLEEMRRVREEVTTDNRRLAEIVVVMEGEGEEAAAMLESLRRERKELRRECVQLRERGV</sequence>
<evidence type="ECO:0000313" key="7">
    <source>
        <dbReference type="EMBL" id="CAI8057880.1"/>
    </source>
</evidence>
<evidence type="ECO:0000313" key="8">
    <source>
        <dbReference type="Proteomes" id="UP001174909"/>
    </source>
</evidence>
<reference evidence="7" key="1">
    <citation type="submission" date="2023-03" db="EMBL/GenBank/DDBJ databases">
        <authorList>
            <person name="Steffen K."/>
            <person name="Cardenas P."/>
        </authorList>
    </citation>
    <scope>NUCLEOTIDE SEQUENCE</scope>
</reference>
<dbReference type="AlphaFoldDB" id="A0AA35XMF9"/>
<proteinExistence type="inferred from homology"/>
<feature type="coiled-coil region" evidence="5">
    <location>
        <begin position="40"/>
        <end position="148"/>
    </location>
</feature>